<comment type="caution">
    <text evidence="3">The sequence shown here is derived from an EMBL/GenBank/DDBJ whole genome shotgun (WGS) entry which is preliminary data.</text>
</comment>
<gene>
    <name evidence="3" type="ORF">G3446_11580</name>
</gene>
<dbReference type="InterPro" id="IPR023155">
    <property type="entry name" value="Cyt_c-552/4"/>
</dbReference>
<evidence type="ECO:0000259" key="2">
    <source>
        <dbReference type="Pfam" id="PF13435"/>
    </source>
</evidence>
<sequence length="728" mass="81123">MTALQNLLSTPTRRRIFTAAMALLALTLAYKLLYPIVFDAYVGKTNAQLTYESSKPLTNAQFEALAEDITRDARYRKAAAIVEADQDAFARKVKIEMLMGTDSVVRDAEPSHIKYFRDAGIRRYEGPETCLTCHARIKVDHPDGTTSTVNTLDDIVNSVHFKFQSDSGGFSTYGYDGRQVNSGPHKIPVGKIDRACGIPGSFTWTGWAALVEAEPEHAANGETQLRSEGCGQCHIGGNYQPATEKMMPIGDVPSEAKEGIDCLICHSTDYDMNQRVVIRDEHGLRWDQDRSLRAALTVGPIRSENCLRCHQHNMGGDAYQHNAAAQATGYKHQRILHRGAKRGNPFAPQDDVHAAAGLQCTDCHQPEGHKIPRGRKGVDLVANDLPDKEVSCESCHSRAPHNSSEHKALLNGHIERLACETCHIAELQPDNVVLRDWVHPTWNPEEGIWEPTDVYRSGAPGKGFTFLWFNGNGTFLANALGNNPMGSDAYNPLMQQIARIDNPDVIAAVRAKAEELKERYPDIDVDRYVEMATNPLSQLPPELLAKREAMIQANLRAAMNDGDSRLYPFKLFNAMMYEDMTNQGPFGAMILPFDYTTYYETGDTKAAVVKALQDPIVKRMYQEPFKLYMMDEFMAYFGITDGWKTIYPVVDDKLVNVEPHWMRQMGTLMINHGIQRQGRDCSDCHSPNGIMDFAMLGYTPERVAELQDIDVVERVAASDAGPGTTSKE</sequence>
<dbReference type="Proteomes" id="UP000483379">
    <property type="component" value="Unassembled WGS sequence"/>
</dbReference>
<dbReference type="InterPro" id="IPR051829">
    <property type="entry name" value="Multiheme_Cytochr_ET"/>
</dbReference>
<protein>
    <submittedName>
        <fullName evidence="3">Nitrite reductase</fullName>
    </submittedName>
</protein>
<dbReference type="Pfam" id="PF13435">
    <property type="entry name" value="Cytochrome_C554"/>
    <property type="match status" value="1"/>
</dbReference>
<dbReference type="Gene3D" id="3.90.10.10">
    <property type="entry name" value="Cytochrome C3"/>
    <property type="match status" value="1"/>
</dbReference>
<keyword evidence="1" id="KW-0732">Signal</keyword>
<proteinExistence type="predicted"/>
<dbReference type="EMBL" id="JAAIJQ010000029">
    <property type="protein sequence ID" value="NEV62523.1"/>
    <property type="molecule type" value="Genomic_DNA"/>
</dbReference>
<dbReference type="SUPFAM" id="SSF48695">
    <property type="entry name" value="Multiheme cytochromes"/>
    <property type="match status" value="1"/>
</dbReference>
<accession>A0A6M0K0S3</accession>
<reference evidence="3 4" key="1">
    <citation type="submission" date="2020-02" db="EMBL/GenBank/DDBJ databases">
        <title>Genome sequences of Thiorhodococcus mannitoliphagus and Thiorhodococcus minor, purple sulfur photosynthetic bacteria in the gammaproteobacterial family, Chromatiaceae.</title>
        <authorList>
            <person name="Aviles F.A."/>
            <person name="Meyer T.E."/>
            <person name="Kyndt J.A."/>
        </authorList>
    </citation>
    <scope>NUCLEOTIDE SEQUENCE [LARGE SCALE GENOMIC DNA]</scope>
    <source>
        <strain evidence="3 4">DSM 11518</strain>
    </source>
</reference>
<dbReference type="PANTHER" id="PTHR35038">
    <property type="entry name" value="DISSIMILATORY SULFITE REDUCTASE SIRA"/>
    <property type="match status" value="1"/>
</dbReference>
<name>A0A6M0K0S3_9GAMM</name>
<keyword evidence="4" id="KW-1185">Reference proteome</keyword>
<evidence type="ECO:0000313" key="3">
    <source>
        <dbReference type="EMBL" id="NEV62523.1"/>
    </source>
</evidence>
<evidence type="ECO:0000256" key="1">
    <source>
        <dbReference type="ARBA" id="ARBA00022729"/>
    </source>
</evidence>
<feature type="domain" description="Cytochrome c-552/4" evidence="2">
    <location>
        <begin position="306"/>
        <end position="397"/>
    </location>
</feature>
<dbReference type="RefSeq" id="WP_164452991.1">
    <property type="nucleotide sequence ID" value="NZ_JAAIJQ010000029.1"/>
</dbReference>
<evidence type="ECO:0000313" key="4">
    <source>
        <dbReference type="Proteomes" id="UP000483379"/>
    </source>
</evidence>
<dbReference type="InterPro" id="IPR036280">
    <property type="entry name" value="Multihaem_cyt_sf"/>
</dbReference>
<organism evidence="3 4">
    <name type="scientific">Thiorhodococcus minor</name>
    <dbReference type="NCBI Taxonomy" id="57489"/>
    <lineage>
        <taxon>Bacteria</taxon>
        <taxon>Pseudomonadati</taxon>
        <taxon>Pseudomonadota</taxon>
        <taxon>Gammaproteobacteria</taxon>
        <taxon>Chromatiales</taxon>
        <taxon>Chromatiaceae</taxon>
        <taxon>Thiorhodococcus</taxon>
    </lineage>
</organism>
<dbReference type="AlphaFoldDB" id="A0A6M0K0S3"/>